<dbReference type="Proteomes" id="UP000499080">
    <property type="component" value="Unassembled WGS sequence"/>
</dbReference>
<accession>A0A4Y2G2Y6</accession>
<dbReference type="EMBL" id="BGPR01098056">
    <property type="protein sequence ID" value="GBM47711.1"/>
    <property type="molecule type" value="Genomic_DNA"/>
</dbReference>
<feature type="non-terminal residue" evidence="1">
    <location>
        <position position="1"/>
    </location>
</feature>
<protein>
    <submittedName>
        <fullName evidence="1">Uncharacterized protein</fullName>
    </submittedName>
</protein>
<evidence type="ECO:0000313" key="1">
    <source>
        <dbReference type="EMBL" id="GBM47711.1"/>
    </source>
</evidence>
<comment type="caution">
    <text evidence="1">The sequence shown here is derived from an EMBL/GenBank/DDBJ whole genome shotgun (WGS) entry which is preliminary data.</text>
</comment>
<name>A0A4Y2G2Y6_ARAVE</name>
<gene>
    <name evidence="1" type="ORF">AVEN_270882_1</name>
</gene>
<reference evidence="1 2" key="1">
    <citation type="journal article" date="2019" name="Sci. Rep.">
        <title>Orb-weaving spider Araneus ventricosus genome elucidates the spidroin gene catalogue.</title>
        <authorList>
            <person name="Kono N."/>
            <person name="Nakamura H."/>
            <person name="Ohtoshi R."/>
            <person name="Moran D.A.P."/>
            <person name="Shinohara A."/>
            <person name="Yoshida Y."/>
            <person name="Fujiwara M."/>
            <person name="Mori M."/>
            <person name="Tomita M."/>
            <person name="Arakawa K."/>
        </authorList>
    </citation>
    <scope>NUCLEOTIDE SEQUENCE [LARGE SCALE GENOMIC DNA]</scope>
</reference>
<evidence type="ECO:0000313" key="2">
    <source>
        <dbReference type="Proteomes" id="UP000499080"/>
    </source>
</evidence>
<proteinExistence type="predicted"/>
<organism evidence="1 2">
    <name type="scientific">Araneus ventricosus</name>
    <name type="common">Orbweaver spider</name>
    <name type="synonym">Epeira ventricosa</name>
    <dbReference type="NCBI Taxonomy" id="182803"/>
    <lineage>
        <taxon>Eukaryota</taxon>
        <taxon>Metazoa</taxon>
        <taxon>Ecdysozoa</taxon>
        <taxon>Arthropoda</taxon>
        <taxon>Chelicerata</taxon>
        <taxon>Arachnida</taxon>
        <taxon>Araneae</taxon>
        <taxon>Araneomorphae</taxon>
        <taxon>Entelegynae</taxon>
        <taxon>Araneoidea</taxon>
        <taxon>Araneidae</taxon>
        <taxon>Araneus</taxon>
    </lineage>
</organism>
<sequence length="44" mass="4988">YAISMFDSNEEGEVAADNVHLDVKLNGQFHDSVRDIPIDNELNR</sequence>
<keyword evidence="2" id="KW-1185">Reference proteome</keyword>
<dbReference type="AlphaFoldDB" id="A0A4Y2G2Y6"/>